<gene>
    <name evidence="23" type="primary">CYTB</name>
</gene>
<dbReference type="Gene3D" id="1.20.810.10">
    <property type="entry name" value="Cytochrome Bc1 Complex, Chain C"/>
    <property type="match status" value="1"/>
</dbReference>
<feature type="transmembrane region" description="Helical" evidence="20">
    <location>
        <begin position="30"/>
        <end position="56"/>
    </location>
</feature>
<feature type="binding site" description="axial binding residue" evidence="19">
    <location>
        <position position="83"/>
    </location>
    <ligand>
        <name>heme b</name>
        <dbReference type="ChEBI" id="CHEBI:60344"/>
        <label>b562</label>
    </ligand>
    <ligandPart>
        <name>Fe</name>
        <dbReference type="ChEBI" id="CHEBI:18248"/>
    </ligandPart>
</feature>
<evidence type="ECO:0000259" key="22">
    <source>
        <dbReference type="PROSITE" id="PS51003"/>
    </source>
</evidence>
<feature type="binding site" description="axial binding residue" evidence="19">
    <location>
        <position position="196"/>
    </location>
    <ligand>
        <name>heme b</name>
        <dbReference type="ChEBI" id="CHEBI:60344"/>
        <label>b566</label>
    </ligand>
    <ligandPart>
        <name>Fe</name>
        <dbReference type="ChEBI" id="CHEBI:18248"/>
    </ligandPart>
</feature>
<evidence type="ECO:0000256" key="18">
    <source>
        <dbReference type="PIRSR" id="PIRSR038885-1"/>
    </source>
</evidence>
<proteinExistence type="inferred from homology"/>
<evidence type="ECO:0000256" key="3">
    <source>
        <dbReference type="ARBA" id="ARBA00011088"/>
    </source>
</evidence>
<feature type="transmembrane region" description="Helical" evidence="20">
    <location>
        <begin position="221"/>
        <end position="245"/>
    </location>
</feature>
<dbReference type="GO" id="GO:0046872">
    <property type="term" value="F:metal ion binding"/>
    <property type="evidence" value="ECO:0007669"/>
    <property type="project" value="UniProtKB-UniRule"/>
</dbReference>
<reference evidence="23" key="1">
    <citation type="submission" date="2020-10" db="EMBL/GenBank/DDBJ databases">
        <authorList>
            <person name="McDonough M."/>
        </authorList>
    </citation>
    <scope>NUCLEOTIDE SEQUENCE</scope>
</reference>
<evidence type="ECO:0000256" key="7">
    <source>
        <dbReference type="ARBA" id="ARBA00022660"/>
    </source>
</evidence>
<evidence type="ECO:0000256" key="8">
    <source>
        <dbReference type="ARBA" id="ARBA00022692"/>
    </source>
</evidence>
<dbReference type="GO" id="GO:0045275">
    <property type="term" value="C:respiratory chain complex III"/>
    <property type="evidence" value="ECO:0007669"/>
    <property type="project" value="InterPro"/>
</dbReference>
<dbReference type="InterPro" id="IPR005797">
    <property type="entry name" value="Cyt_b/b6_N"/>
</dbReference>
<evidence type="ECO:0000256" key="4">
    <source>
        <dbReference type="ARBA" id="ARBA00013531"/>
    </source>
</evidence>
<protein>
    <recommendedName>
        <fullName evidence="4 20">Cytochrome b</fullName>
    </recommendedName>
</protein>
<dbReference type="InterPro" id="IPR027387">
    <property type="entry name" value="Cytb/b6-like_sf"/>
</dbReference>
<comment type="subunit">
    <text evidence="3">The cytochrome bc1 complex contains 11 subunits: 3 respiratory subunits (MT-CYB, CYC1 and UQCRFS1), 2 core proteins (UQCRC1 and UQCRC2) and 6 low-molecular weight proteins (UQCRH/QCR6, UQCRB/QCR7, UQCRQ/QCR8, UQCR10/QCR9, UQCR11/QCR10 and a cleavage product of UQCRFS1). This cytochrome bc1 complex then forms a dimer.</text>
</comment>
<feature type="binding site" description="axial binding residue" evidence="19">
    <location>
        <position position="182"/>
    </location>
    <ligand>
        <name>heme b</name>
        <dbReference type="ChEBI" id="CHEBI:60344"/>
        <label>b562</label>
    </ligand>
    <ligandPart>
        <name>Fe</name>
        <dbReference type="ChEBI" id="CHEBI:18248"/>
    </ligandPart>
</feature>
<keyword evidence="6 19" id="KW-0349">Heme</keyword>
<evidence type="ECO:0000256" key="20">
    <source>
        <dbReference type="RuleBase" id="RU362117"/>
    </source>
</evidence>
<evidence type="ECO:0000256" key="15">
    <source>
        <dbReference type="ARBA" id="ARBA00023128"/>
    </source>
</evidence>
<feature type="transmembrane region" description="Helical" evidence="20">
    <location>
        <begin position="346"/>
        <end position="368"/>
    </location>
</feature>
<dbReference type="PANTHER" id="PTHR19271:SF16">
    <property type="entry name" value="CYTOCHROME B"/>
    <property type="match status" value="1"/>
</dbReference>
<dbReference type="SUPFAM" id="SSF81648">
    <property type="entry name" value="a domain/subunit of cytochrome bc1 complex (Ubiquinol-cytochrome c reductase)"/>
    <property type="match status" value="1"/>
</dbReference>
<feature type="transmembrane region" description="Helical" evidence="20">
    <location>
        <begin position="319"/>
        <end position="340"/>
    </location>
</feature>
<dbReference type="InterPro" id="IPR036150">
    <property type="entry name" value="Cyt_b/b6_C_sf"/>
</dbReference>
<dbReference type="InterPro" id="IPR005798">
    <property type="entry name" value="Cyt_b/b6_C"/>
</dbReference>
<keyword evidence="8 20" id="KW-0812">Transmembrane</keyword>
<dbReference type="GO" id="GO:0005743">
    <property type="term" value="C:mitochondrial inner membrane"/>
    <property type="evidence" value="ECO:0007669"/>
    <property type="project" value="UniProtKB-SubCell"/>
</dbReference>
<dbReference type="EMBL" id="MW205884">
    <property type="protein sequence ID" value="UEK25453.1"/>
    <property type="molecule type" value="Genomic_DNA"/>
</dbReference>
<organism evidence="23">
    <name type="scientific">Spilogale putorius</name>
    <name type="common">Eastern spotted skunk</name>
    <dbReference type="NCBI Taxonomy" id="30552"/>
    <lineage>
        <taxon>Eukaryota</taxon>
        <taxon>Metazoa</taxon>
        <taxon>Chordata</taxon>
        <taxon>Craniata</taxon>
        <taxon>Vertebrata</taxon>
        <taxon>Euteleostomi</taxon>
        <taxon>Mammalia</taxon>
        <taxon>Eutheria</taxon>
        <taxon>Laurasiatheria</taxon>
        <taxon>Carnivora</taxon>
        <taxon>Caniformia</taxon>
        <taxon>Musteloidea</taxon>
        <taxon>Mephitidae</taxon>
        <taxon>Spilogale</taxon>
    </lineage>
</organism>
<evidence type="ECO:0000256" key="14">
    <source>
        <dbReference type="ARBA" id="ARBA00023075"/>
    </source>
</evidence>
<dbReference type="EMBL" id="MW205873">
    <property type="protein sequence ID" value="UEK25310.1"/>
    <property type="molecule type" value="Genomic_DNA"/>
</dbReference>
<evidence type="ECO:0000259" key="21">
    <source>
        <dbReference type="PROSITE" id="PS51002"/>
    </source>
</evidence>
<geneLocation type="mitochondrion" evidence="23"/>
<keyword evidence="15 20" id="KW-0496">Mitochondrion</keyword>
<feature type="domain" description="Cytochrome b/b6 C-terminal region profile" evidence="22">
    <location>
        <begin position="210"/>
        <end position="379"/>
    </location>
</feature>
<feature type="binding site" evidence="18">
    <location>
        <position position="201"/>
    </location>
    <ligand>
        <name>a ubiquinone</name>
        <dbReference type="ChEBI" id="CHEBI:16389"/>
    </ligand>
</feature>
<dbReference type="SUPFAM" id="SSF81342">
    <property type="entry name" value="Transmembrane di-heme cytochromes"/>
    <property type="match status" value="1"/>
</dbReference>
<evidence type="ECO:0000256" key="10">
    <source>
        <dbReference type="ARBA" id="ARBA00022792"/>
    </source>
</evidence>
<evidence type="ECO:0000256" key="19">
    <source>
        <dbReference type="PIRSR" id="PIRSR038885-2"/>
    </source>
</evidence>
<evidence type="ECO:0000256" key="6">
    <source>
        <dbReference type="ARBA" id="ARBA00022617"/>
    </source>
</evidence>
<name>A0A8K1RCW2_SPIPR</name>
<keyword evidence="10" id="KW-0999">Mitochondrion inner membrane</keyword>
<keyword evidence="14" id="KW-0830">Ubiquinone</keyword>
<evidence type="ECO:0000256" key="12">
    <source>
        <dbReference type="ARBA" id="ARBA00022989"/>
    </source>
</evidence>
<feature type="binding site" description="axial binding residue" evidence="19">
    <location>
        <position position="97"/>
    </location>
    <ligand>
        <name>heme b</name>
        <dbReference type="ChEBI" id="CHEBI:60344"/>
        <label>b566</label>
    </ligand>
    <ligandPart>
        <name>Fe</name>
        <dbReference type="ChEBI" id="CHEBI:18248"/>
    </ligandPart>
</feature>
<keyword evidence="13 19" id="KW-0408">Iron</keyword>
<dbReference type="CDD" id="cd00290">
    <property type="entry name" value="cytochrome_b_C"/>
    <property type="match status" value="1"/>
</dbReference>
<feature type="transmembrane region" description="Helical" evidence="20">
    <location>
        <begin position="140"/>
        <end position="158"/>
    </location>
</feature>
<evidence type="ECO:0000256" key="9">
    <source>
        <dbReference type="ARBA" id="ARBA00022723"/>
    </source>
</evidence>
<dbReference type="InterPro" id="IPR048259">
    <property type="entry name" value="Cytochrome_b_N_euk/bac"/>
</dbReference>
<dbReference type="PROSITE" id="PS51003">
    <property type="entry name" value="CYTB_CTER"/>
    <property type="match status" value="1"/>
</dbReference>
<sequence length="379" mass="42806">MTNIRKTHPLAKIINNAFIDLPTPSNISSWWNFGSLLGICLILQIATGLFLAMHYTSDTTTAFSSVTHICRDVNYGWIIRYLHANGASMFFICLYLHVGRGLYYGSYMFPETWNIGIILLFTVMATAFMGYVLPWGQMSFWGATVITNLLSAIPYIGTDLVEWIWGGFSVDKATLTRFFAFHFILPFIISALAMVHLLFLHETGSNNPSGMVSDSDKIPFHPYYTIKDILGVLLLTLILMALVMFSPDMLGDPDNYTPANPLNTPPHIKPEWYFLFAYAILRSIPNKLGGVLALIMSILVLAIIPLLNMSKQRSMMFRPLSQCLFWLLVADLLTLTWIGGQPVEHPYIIIGQLASLLYFTILLILMPITNIIENNMLKW</sequence>
<evidence type="ECO:0000256" key="13">
    <source>
        <dbReference type="ARBA" id="ARBA00023004"/>
    </source>
</evidence>
<feature type="transmembrane region" description="Helical" evidence="20">
    <location>
        <begin position="288"/>
        <end position="307"/>
    </location>
</feature>
<keyword evidence="11 20" id="KW-0249">Electron transport</keyword>
<accession>A0A8K1RCW2</accession>
<dbReference type="EMBL" id="MW205842">
    <property type="protein sequence ID" value="UEK24907.1"/>
    <property type="molecule type" value="Genomic_DNA"/>
</dbReference>
<comment type="function">
    <text evidence="1 20">Component of the ubiquinol-cytochrome c reductase complex (complex III or cytochrome b-c1 complex) that is part of the mitochondrial respiratory chain. The b-c1 complex mediates electron transfer from ubiquinol to cytochrome c. Contributes to the generation of a proton gradient across the mitochondrial membrane that is then used for ATP synthesis.</text>
</comment>
<dbReference type="PANTHER" id="PTHR19271">
    <property type="entry name" value="CYTOCHROME B"/>
    <property type="match status" value="1"/>
</dbReference>
<evidence type="ECO:0000313" key="23">
    <source>
        <dbReference type="EMBL" id="UEK25310.1"/>
    </source>
</evidence>
<dbReference type="EMBL" id="MW205874">
    <property type="protein sequence ID" value="UEK25323.1"/>
    <property type="molecule type" value="Genomic_DNA"/>
</dbReference>
<feature type="domain" description="Cytochrome b/b6 N-terminal region profile" evidence="21">
    <location>
        <begin position="1"/>
        <end position="209"/>
    </location>
</feature>
<dbReference type="FunFam" id="1.20.810.10:FF:000002">
    <property type="entry name" value="Cytochrome b"/>
    <property type="match status" value="1"/>
</dbReference>
<feature type="transmembrane region" description="Helical" evidence="20">
    <location>
        <begin position="178"/>
        <end position="200"/>
    </location>
</feature>
<dbReference type="InterPro" id="IPR030689">
    <property type="entry name" value="Cytochrome_b"/>
</dbReference>
<dbReference type="InterPro" id="IPR016174">
    <property type="entry name" value="Di-haem_cyt_TM"/>
</dbReference>
<dbReference type="Pfam" id="PF00033">
    <property type="entry name" value="Cytochrome_B"/>
    <property type="match status" value="1"/>
</dbReference>
<feature type="transmembrane region" description="Helical" evidence="20">
    <location>
        <begin position="77"/>
        <end position="98"/>
    </location>
</feature>
<feature type="transmembrane region" description="Helical" evidence="20">
    <location>
        <begin position="113"/>
        <end position="133"/>
    </location>
</feature>
<evidence type="ECO:0000256" key="5">
    <source>
        <dbReference type="ARBA" id="ARBA00022448"/>
    </source>
</evidence>
<dbReference type="Pfam" id="PF00032">
    <property type="entry name" value="Cytochrom_B_C"/>
    <property type="match status" value="1"/>
</dbReference>
<dbReference type="AlphaFoldDB" id="A0A8K1RCW2"/>
<evidence type="ECO:0000256" key="16">
    <source>
        <dbReference type="ARBA" id="ARBA00023136"/>
    </source>
</evidence>
<keyword evidence="7 20" id="KW-0679">Respiratory chain</keyword>
<keyword evidence="12 20" id="KW-1133">Transmembrane helix</keyword>
<dbReference type="GO" id="GO:0016491">
    <property type="term" value="F:oxidoreductase activity"/>
    <property type="evidence" value="ECO:0007669"/>
    <property type="project" value="UniProtKB-UniRule"/>
</dbReference>
<evidence type="ECO:0000256" key="17">
    <source>
        <dbReference type="ARBA" id="ARBA00061233"/>
    </source>
</evidence>
<dbReference type="EMBL" id="MW205857">
    <property type="protein sequence ID" value="UEK25102.1"/>
    <property type="molecule type" value="Genomic_DNA"/>
</dbReference>
<keyword evidence="9 19" id="KW-0479">Metal-binding</keyword>
<comment type="cofactor">
    <cofactor evidence="20">
        <name>heme b</name>
        <dbReference type="ChEBI" id="CHEBI:60344"/>
    </cofactor>
    <text evidence="20">Binds 2 heme groups non-covalently.</text>
</comment>
<dbReference type="CDD" id="cd00284">
    <property type="entry name" value="Cytochrome_b_N"/>
    <property type="match status" value="1"/>
</dbReference>
<dbReference type="PIRSF" id="PIRSF038885">
    <property type="entry name" value="COB"/>
    <property type="match status" value="1"/>
</dbReference>
<dbReference type="GO" id="GO:0006122">
    <property type="term" value="P:mitochondrial electron transport, ubiquinol to cytochrome c"/>
    <property type="evidence" value="ECO:0007669"/>
    <property type="project" value="TreeGrafter"/>
</dbReference>
<evidence type="ECO:0000256" key="1">
    <source>
        <dbReference type="ARBA" id="ARBA00002566"/>
    </source>
</evidence>
<keyword evidence="5 20" id="KW-0813">Transport</keyword>
<evidence type="ECO:0000256" key="2">
    <source>
        <dbReference type="ARBA" id="ARBA00004448"/>
    </source>
</evidence>
<keyword evidence="16 20" id="KW-0472">Membrane</keyword>
<comment type="cofactor">
    <cofactor evidence="19">
        <name>heme</name>
        <dbReference type="ChEBI" id="CHEBI:30413"/>
    </cofactor>
    <text evidence="19">Binds 2 heme groups non-covalently.</text>
</comment>
<reference evidence="23" key="2">
    <citation type="journal article" date="2022" name="Mol. Phylogenet. Evol.">
        <title>Phylogenomic systematics of the spotted skunks (Carnivora, Mephitidae, Spilogale): Additional species diversity and Pleistocene climate change as a major driver of diversification.</title>
        <authorList>
            <person name="McDonough M.M."/>
            <person name="Ferguson A.W."/>
            <person name="Dowler R.C."/>
            <person name="Gompper M.E."/>
            <person name="Maldonado J.E."/>
        </authorList>
    </citation>
    <scope>NUCLEOTIDE SEQUENCE</scope>
</reference>
<comment type="subcellular location">
    <subcellularLocation>
        <location evidence="2">Mitochondrion inner membrane</location>
        <topology evidence="2">Multi-pass membrane protein</topology>
    </subcellularLocation>
</comment>
<dbReference type="PROSITE" id="PS51002">
    <property type="entry name" value="CYTB_NTER"/>
    <property type="match status" value="1"/>
</dbReference>
<dbReference type="GO" id="GO:0008121">
    <property type="term" value="F:quinol-cytochrome-c reductase activity"/>
    <property type="evidence" value="ECO:0007669"/>
    <property type="project" value="InterPro"/>
</dbReference>
<evidence type="ECO:0000256" key="11">
    <source>
        <dbReference type="ARBA" id="ARBA00022982"/>
    </source>
</evidence>
<dbReference type="InterPro" id="IPR048260">
    <property type="entry name" value="Cytochrome_b_C_euk/bac"/>
</dbReference>
<comment type="similarity">
    <text evidence="17 20">Belongs to the cytochrome b family.</text>
</comment>